<dbReference type="InterPro" id="IPR003346">
    <property type="entry name" value="Transposase_20"/>
</dbReference>
<evidence type="ECO:0000313" key="4">
    <source>
        <dbReference type="EMBL" id="EEP60198.1"/>
    </source>
</evidence>
<name>C4FL53_9AQUI</name>
<reference evidence="4 5" key="1">
    <citation type="submission" date="2009-04" db="EMBL/GenBank/DDBJ databases">
        <authorList>
            <person name="Reysenbach A.-L."/>
            <person name="Heidelberg J.F."/>
            <person name="Nelson W.C."/>
        </authorList>
    </citation>
    <scope>NUCLEOTIDE SEQUENCE [LARGE SCALE GENOMIC DNA]</scope>
    <source>
        <strain evidence="4 5">SS-5</strain>
    </source>
</reference>
<organism evidence="4 5">
    <name type="scientific">Sulfurihydrogenibium yellowstonense SS-5</name>
    <dbReference type="NCBI Taxonomy" id="432331"/>
    <lineage>
        <taxon>Bacteria</taxon>
        <taxon>Pseudomonadati</taxon>
        <taxon>Aquificota</taxon>
        <taxon>Aquificia</taxon>
        <taxon>Aquificales</taxon>
        <taxon>Hydrogenothermaceae</taxon>
        <taxon>Sulfurihydrogenibium</taxon>
    </lineage>
</organism>
<dbReference type="GO" id="GO:0004803">
    <property type="term" value="F:transposase activity"/>
    <property type="evidence" value="ECO:0007669"/>
    <property type="project" value="InterPro"/>
</dbReference>
<dbReference type="PANTHER" id="PTHR33055:SF3">
    <property type="entry name" value="PUTATIVE TRANSPOSASE FOR IS117-RELATED"/>
    <property type="match status" value="1"/>
</dbReference>
<gene>
    <name evidence="4" type="ORF">SULYE_1307</name>
</gene>
<dbReference type="RefSeq" id="WP_007547555.1">
    <property type="nucleotide sequence ID" value="NZ_ABZS01000134.1"/>
</dbReference>
<evidence type="ECO:0000313" key="5">
    <source>
        <dbReference type="Proteomes" id="UP000005540"/>
    </source>
</evidence>
<comment type="caution">
    <text evidence="4">The sequence shown here is derived from an EMBL/GenBank/DDBJ whole genome shotgun (WGS) entry which is preliminary data.</text>
</comment>
<dbReference type="OrthoDB" id="964423at2"/>
<dbReference type="AlphaFoldDB" id="C4FL53"/>
<dbReference type="EMBL" id="ABZS01000134">
    <property type="protein sequence ID" value="EEP60198.1"/>
    <property type="molecule type" value="Genomic_DNA"/>
</dbReference>
<feature type="coiled-coil region" evidence="1">
    <location>
        <begin position="132"/>
        <end position="204"/>
    </location>
</feature>
<feature type="domain" description="Transposase IS116/IS110/IS902 C-terminal" evidence="3">
    <location>
        <begin position="204"/>
        <end position="290"/>
    </location>
</feature>
<evidence type="ECO:0000259" key="2">
    <source>
        <dbReference type="Pfam" id="PF01548"/>
    </source>
</evidence>
<dbReference type="Pfam" id="PF01548">
    <property type="entry name" value="DEDD_Tnp_IS110"/>
    <property type="match status" value="1"/>
</dbReference>
<dbReference type="NCBIfam" id="NF033542">
    <property type="entry name" value="transpos_IS110"/>
    <property type="match status" value="1"/>
</dbReference>
<dbReference type="GO" id="GO:0006313">
    <property type="term" value="P:DNA transposition"/>
    <property type="evidence" value="ECO:0007669"/>
    <property type="project" value="InterPro"/>
</dbReference>
<proteinExistence type="predicted"/>
<sequence length="330" mass="38487">MNNYKIVVGVDVSKNSFTATVLYDNKKETFEVKSDPVEFEMKIKLYLKKFKKSDMLIIMEHTGVYHLKLANYLYENGYKVAVINPFSIKKFMEAKMTRVKTDKTDSYFIAQYGRTFFDGELYKPKPDVEKEIEIKLKILEDLQHQLTKLRNQRESLSHVPIPIKKLKENLEYYYELIEKIEKNIKELEKEIKELTKKNYQEEYKLLKSIPGISDRVIGMIISVYGNFKRFKSVKDASSFIGISPGIHESGTSVKKSGSIKKMGNPYARKILYMAALSAIRFNKYCRELYERLVSKGKAKKLALVAVAHKLLRQAYGVLKNRRPFDENFCT</sequence>
<evidence type="ECO:0000256" key="1">
    <source>
        <dbReference type="SAM" id="Coils"/>
    </source>
</evidence>
<accession>C4FL53</accession>
<dbReference type="PANTHER" id="PTHR33055">
    <property type="entry name" value="TRANSPOSASE FOR INSERTION SEQUENCE ELEMENT IS1111A"/>
    <property type="match status" value="1"/>
</dbReference>
<keyword evidence="5" id="KW-1185">Reference proteome</keyword>
<dbReference type="Pfam" id="PF02371">
    <property type="entry name" value="Transposase_20"/>
    <property type="match status" value="1"/>
</dbReference>
<evidence type="ECO:0000259" key="3">
    <source>
        <dbReference type="Pfam" id="PF02371"/>
    </source>
</evidence>
<dbReference type="GO" id="GO:0003677">
    <property type="term" value="F:DNA binding"/>
    <property type="evidence" value="ECO:0007669"/>
    <property type="project" value="InterPro"/>
</dbReference>
<feature type="domain" description="Transposase IS110-like N-terminal" evidence="2">
    <location>
        <begin position="8"/>
        <end position="154"/>
    </location>
</feature>
<keyword evidence="1" id="KW-0175">Coiled coil</keyword>
<dbReference type="InterPro" id="IPR047650">
    <property type="entry name" value="Transpos_IS110"/>
</dbReference>
<dbReference type="InterPro" id="IPR002525">
    <property type="entry name" value="Transp_IS110-like_N"/>
</dbReference>
<dbReference type="Proteomes" id="UP000005540">
    <property type="component" value="Unassembled WGS sequence"/>
</dbReference>
<protein>
    <submittedName>
        <fullName evidence="4">Transposase and inactivated derivative</fullName>
    </submittedName>
</protein>